<evidence type="ECO:0000256" key="4">
    <source>
        <dbReference type="ARBA" id="ARBA00022614"/>
    </source>
</evidence>
<dbReference type="Gene3D" id="3.80.10.10">
    <property type="entry name" value="Ribonuclease Inhibitor"/>
    <property type="match status" value="1"/>
</dbReference>
<evidence type="ECO:0000256" key="13">
    <source>
        <dbReference type="SAM" id="Phobius"/>
    </source>
</evidence>
<dbReference type="SUPFAM" id="SSF52200">
    <property type="entry name" value="Toll/Interleukin receptor TIR domain"/>
    <property type="match status" value="1"/>
</dbReference>
<keyword evidence="5 13" id="KW-0812">Transmembrane</keyword>
<dbReference type="GO" id="GO:0038023">
    <property type="term" value="F:signaling receptor activity"/>
    <property type="evidence" value="ECO:0007669"/>
    <property type="project" value="TreeGrafter"/>
</dbReference>
<evidence type="ECO:0000256" key="12">
    <source>
        <dbReference type="ARBA" id="ARBA00023180"/>
    </source>
</evidence>
<evidence type="ECO:0000313" key="15">
    <source>
        <dbReference type="EMBL" id="PVD39146.1"/>
    </source>
</evidence>
<dbReference type="Gene3D" id="3.40.50.10140">
    <property type="entry name" value="Toll/interleukin-1 receptor homology (TIR) domain"/>
    <property type="match status" value="1"/>
</dbReference>
<dbReference type="SUPFAM" id="SSF52058">
    <property type="entry name" value="L domain-like"/>
    <property type="match status" value="1"/>
</dbReference>
<evidence type="ECO:0000256" key="2">
    <source>
        <dbReference type="ARBA" id="ARBA00009634"/>
    </source>
</evidence>
<feature type="domain" description="TIR" evidence="14">
    <location>
        <begin position="230"/>
        <end position="368"/>
    </location>
</feature>
<keyword evidence="6" id="KW-0732">Signal</keyword>
<dbReference type="InterPro" id="IPR001611">
    <property type="entry name" value="Leu-rich_rpt"/>
</dbReference>
<feature type="transmembrane region" description="Helical" evidence="13">
    <location>
        <begin position="181"/>
        <end position="204"/>
    </location>
</feature>
<evidence type="ECO:0000313" key="16">
    <source>
        <dbReference type="Proteomes" id="UP000245119"/>
    </source>
</evidence>
<dbReference type="InterPro" id="IPR000157">
    <property type="entry name" value="TIR_dom"/>
</dbReference>
<evidence type="ECO:0000256" key="8">
    <source>
        <dbReference type="ARBA" id="ARBA00022859"/>
    </source>
</evidence>
<dbReference type="PRINTS" id="PR01537">
    <property type="entry name" value="INTRLKN1R1F"/>
</dbReference>
<evidence type="ECO:0000256" key="5">
    <source>
        <dbReference type="ARBA" id="ARBA00022692"/>
    </source>
</evidence>
<organism evidence="15 16">
    <name type="scientific">Pomacea canaliculata</name>
    <name type="common">Golden apple snail</name>
    <dbReference type="NCBI Taxonomy" id="400727"/>
    <lineage>
        <taxon>Eukaryota</taxon>
        <taxon>Metazoa</taxon>
        <taxon>Spiralia</taxon>
        <taxon>Lophotrochozoa</taxon>
        <taxon>Mollusca</taxon>
        <taxon>Gastropoda</taxon>
        <taxon>Caenogastropoda</taxon>
        <taxon>Architaenioglossa</taxon>
        <taxon>Ampullarioidea</taxon>
        <taxon>Ampullariidae</taxon>
        <taxon>Pomacea</taxon>
    </lineage>
</organism>
<comment type="caution">
    <text evidence="15">The sequence shown here is derived from an EMBL/GenBank/DDBJ whole genome shotgun (WGS) entry which is preliminary data.</text>
</comment>
<dbReference type="GO" id="GO:0045087">
    <property type="term" value="P:innate immune response"/>
    <property type="evidence" value="ECO:0007669"/>
    <property type="project" value="UniProtKB-KW"/>
</dbReference>
<dbReference type="PANTHER" id="PTHR24365:SF541">
    <property type="entry name" value="PROTEIN TOLL-RELATED"/>
    <property type="match status" value="1"/>
</dbReference>
<evidence type="ECO:0000256" key="1">
    <source>
        <dbReference type="ARBA" id="ARBA00004479"/>
    </source>
</evidence>
<keyword evidence="11" id="KW-0675">Receptor</keyword>
<dbReference type="FunFam" id="3.40.50.10140:FF:000001">
    <property type="entry name" value="Toll-like receptor 2"/>
    <property type="match status" value="1"/>
</dbReference>
<evidence type="ECO:0000256" key="9">
    <source>
        <dbReference type="ARBA" id="ARBA00022989"/>
    </source>
</evidence>
<dbReference type="Proteomes" id="UP000245119">
    <property type="component" value="Linkage Group LG1"/>
</dbReference>
<proteinExistence type="inferred from homology"/>
<keyword evidence="12" id="KW-0325">Glycoprotein</keyword>
<dbReference type="GO" id="GO:0005886">
    <property type="term" value="C:plasma membrane"/>
    <property type="evidence" value="ECO:0007669"/>
    <property type="project" value="TreeGrafter"/>
</dbReference>
<protein>
    <recommendedName>
        <fullName evidence="14">TIR domain-containing protein</fullName>
    </recommendedName>
</protein>
<evidence type="ECO:0000256" key="10">
    <source>
        <dbReference type="ARBA" id="ARBA00023136"/>
    </source>
</evidence>
<dbReference type="Pfam" id="PF13855">
    <property type="entry name" value="LRR_8"/>
    <property type="match status" value="1"/>
</dbReference>
<accession>A0A2T7Q0E1</accession>
<keyword evidence="8" id="KW-0391">Immunity</keyword>
<gene>
    <name evidence="15" type="ORF">C0Q70_01774</name>
</gene>
<evidence type="ECO:0000256" key="6">
    <source>
        <dbReference type="ARBA" id="ARBA00022729"/>
    </source>
</evidence>
<keyword evidence="9 13" id="KW-1133">Transmembrane helix</keyword>
<keyword evidence="3" id="KW-0399">Innate immunity</keyword>
<dbReference type="STRING" id="400727.A0A2T7Q0E1"/>
<dbReference type="SMART" id="SM00255">
    <property type="entry name" value="TIR"/>
    <property type="match status" value="1"/>
</dbReference>
<keyword evidence="7" id="KW-0677">Repeat</keyword>
<keyword evidence="4" id="KW-0433">Leucine-rich repeat</keyword>
<dbReference type="Pfam" id="PF01582">
    <property type="entry name" value="TIR"/>
    <property type="match status" value="1"/>
</dbReference>
<dbReference type="OrthoDB" id="6134202at2759"/>
<dbReference type="AlphaFoldDB" id="A0A2T7Q0E1"/>
<dbReference type="EMBL" id="PZQS01000001">
    <property type="protein sequence ID" value="PVD39146.1"/>
    <property type="molecule type" value="Genomic_DNA"/>
</dbReference>
<evidence type="ECO:0000256" key="11">
    <source>
        <dbReference type="ARBA" id="ARBA00023170"/>
    </source>
</evidence>
<name>A0A2T7Q0E1_POMCA</name>
<keyword evidence="16" id="KW-1185">Reference proteome</keyword>
<dbReference type="GO" id="GO:0007165">
    <property type="term" value="P:signal transduction"/>
    <property type="evidence" value="ECO:0007669"/>
    <property type="project" value="InterPro"/>
</dbReference>
<dbReference type="PROSITE" id="PS50104">
    <property type="entry name" value="TIR"/>
    <property type="match status" value="1"/>
</dbReference>
<sequence length="374" mass="42764">MSPCFDEGRCRCNNITADCSSNNGSLTYVPRLPIDVQVFNFSSNNLSHIPDGFFSNVSQVWLLDLCQNGLTSLSPRAFQELQNLTTLFLNGNSLIYKALTPVFHIRSLTNLQILCNNLSPMDLETFSNNSLGALTLLNVSLNNIGSLYMKSLEPLKGLRYFIAQQNKLYNLTSSACLLGQAAASFTIAVIIIVLVVFIISIVFFRYRWHLRLVMYEWFHHRSSQEQLRHFTNDVFVSYSEEDRKWVMQELLPVVEGEWNLRACVHERDFIPGKHIVDNIADCVQDSRKILMVFSPDYARSEWCQFELKYCQCCVMDRDEVLVLVLLHETESRDMTSAMFAVMKTTTYIEWASTVDAANSFWGRLSLALDCVISS</sequence>
<evidence type="ECO:0000259" key="14">
    <source>
        <dbReference type="PROSITE" id="PS50104"/>
    </source>
</evidence>
<dbReference type="InterPro" id="IPR032675">
    <property type="entry name" value="LRR_dom_sf"/>
</dbReference>
<reference evidence="15 16" key="1">
    <citation type="submission" date="2018-04" db="EMBL/GenBank/DDBJ databases">
        <title>The genome of golden apple snail Pomacea canaliculata provides insight into stress tolerance and invasive adaptation.</title>
        <authorList>
            <person name="Liu C."/>
            <person name="Liu B."/>
            <person name="Ren Y."/>
            <person name="Zhang Y."/>
            <person name="Wang H."/>
            <person name="Li S."/>
            <person name="Jiang F."/>
            <person name="Yin L."/>
            <person name="Zhang G."/>
            <person name="Qian W."/>
            <person name="Fan W."/>
        </authorList>
    </citation>
    <scope>NUCLEOTIDE SEQUENCE [LARGE SCALE GENOMIC DNA]</scope>
    <source>
        <strain evidence="15">SZHN2017</strain>
        <tissue evidence="15">Muscle</tissue>
    </source>
</reference>
<comment type="similarity">
    <text evidence="2">Belongs to the Toll-like receptor family.</text>
</comment>
<comment type="subcellular location">
    <subcellularLocation>
        <location evidence="1">Membrane</location>
        <topology evidence="1">Single-pass type I membrane protein</topology>
    </subcellularLocation>
</comment>
<dbReference type="PANTHER" id="PTHR24365">
    <property type="entry name" value="TOLL-LIKE RECEPTOR"/>
    <property type="match status" value="1"/>
</dbReference>
<dbReference type="InterPro" id="IPR035897">
    <property type="entry name" value="Toll_tir_struct_dom_sf"/>
</dbReference>
<keyword evidence="10 13" id="KW-0472">Membrane</keyword>
<evidence type="ECO:0000256" key="3">
    <source>
        <dbReference type="ARBA" id="ARBA00022588"/>
    </source>
</evidence>
<evidence type="ECO:0000256" key="7">
    <source>
        <dbReference type="ARBA" id="ARBA00022737"/>
    </source>
</evidence>